<reference evidence="6 7" key="1">
    <citation type="submission" date="2013-04" db="EMBL/GenBank/DDBJ databases">
        <title>Oceanicola sp. 22II1-22F33 Genome Sequencing.</title>
        <authorList>
            <person name="Lai Q."/>
            <person name="Li G."/>
            <person name="Shao Z."/>
        </authorList>
    </citation>
    <scope>NUCLEOTIDE SEQUENCE [LARGE SCALE GENOMIC DNA]</scope>
    <source>
        <strain evidence="6 7">22II1-22F33</strain>
    </source>
</reference>
<evidence type="ECO:0000313" key="6">
    <source>
        <dbReference type="EMBL" id="OWU69967.1"/>
    </source>
</evidence>
<evidence type="ECO:0000256" key="4">
    <source>
        <dbReference type="ARBA" id="ARBA00023136"/>
    </source>
</evidence>
<keyword evidence="3 5" id="KW-1133">Transmembrane helix</keyword>
<dbReference type="EMBL" id="AQQR01000013">
    <property type="protein sequence ID" value="OWU69967.1"/>
    <property type="molecule type" value="Genomic_DNA"/>
</dbReference>
<name>A0A225NKI2_9RHOB</name>
<dbReference type="OrthoDB" id="7021192at2"/>
<feature type="transmembrane region" description="Helical" evidence="5">
    <location>
        <begin position="45"/>
        <end position="63"/>
    </location>
</feature>
<dbReference type="AlphaFoldDB" id="A0A225NKI2"/>
<dbReference type="Pfam" id="PF07869">
    <property type="entry name" value="DUF1656"/>
    <property type="match status" value="1"/>
</dbReference>
<dbReference type="RefSeq" id="WP_088651894.1">
    <property type="nucleotide sequence ID" value="NZ_AQQR01000013.1"/>
</dbReference>
<accession>A0A225NKI2</accession>
<keyword evidence="4 5" id="KW-0472">Membrane</keyword>
<evidence type="ECO:0000256" key="3">
    <source>
        <dbReference type="ARBA" id="ARBA00022989"/>
    </source>
</evidence>
<dbReference type="InterPro" id="IPR012451">
    <property type="entry name" value="DUF1656"/>
</dbReference>
<evidence type="ECO:0000256" key="5">
    <source>
        <dbReference type="SAM" id="Phobius"/>
    </source>
</evidence>
<evidence type="ECO:0008006" key="8">
    <source>
        <dbReference type="Google" id="ProtNLM"/>
    </source>
</evidence>
<gene>
    <name evidence="6" type="ORF">ATO3_21030</name>
</gene>
<keyword evidence="2 5" id="KW-0812">Transmembrane</keyword>
<dbReference type="Proteomes" id="UP000215377">
    <property type="component" value="Unassembled WGS sequence"/>
</dbReference>
<keyword evidence="1" id="KW-1003">Cell membrane</keyword>
<protein>
    <recommendedName>
        <fullName evidence="8">DUF1656 domain-containing protein</fullName>
    </recommendedName>
</protein>
<evidence type="ECO:0000256" key="1">
    <source>
        <dbReference type="ARBA" id="ARBA00022475"/>
    </source>
</evidence>
<evidence type="ECO:0000313" key="7">
    <source>
        <dbReference type="Proteomes" id="UP000215377"/>
    </source>
</evidence>
<feature type="transmembrane region" description="Helical" evidence="5">
    <location>
        <begin position="6"/>
        <end position="25"/>
    </location>
</feature>
<keyword evidence="7" id="KW-1185">Reference proteome</keyword>
<proteinExistence type="predicted"/>
<organism evidence="6 7">
    <name type="scientific">Marinibacterium profundimaris</name>
    <dbReference type="NCBI Taxonomy" id="1679460"/>
    <lineage>
        <taxon>Bacteria</taxon>
        <taxon>Pseudomonadati</taxon>
        <taxon>Pseudomonadota</taxon>
        <taxon>Alphaproteobacteria</taxon>
        <taxon>Rhodobacterales</taxon>
        <taxon>Paracoccaceae</taxon>
        <taxon>Marinibacterium</taxon>
    </lineage>
</organism>
<sequence length="68" mass="7268">MGSSSNAGVFAPGALILAAVSYGIYRGLHRILARAGRYSHVWHPALFDVALYASILSASILFLEHLPT</sequence>
<comment type="caution">
    <text evidence="6">The sequence shown here is derived from an EMBL/GenBank/DDBJ whole genome shotgun (WGS) entry which is preliminary data.</text>
</comment>
<evidence type="ECO:0000256" key="2">
    <source>
        <dbReference type="ARBA" id="ARBA00022692"/>
    </source>
</evidence>